<dbReference type="SUPFAM" id="SSF46689">
    <property type="entry name" value="Homeodomain-like"/>
    <property type="match status" value="1"/>
</dbReference>
<protein>
    <submittedName>
        <fullName evidence="5">Helix-turn-helix domain-containing protein</fullName>
    </submittedName>
</protein>
<dbReference type="Pfam" id="PF12833">
    <property type="entry name" value="HTH_18"/>
    <property type="match status" value="1"/>
</dbReference>
<comment type="caution">
    <text evidence="5">The sequence shown here is derived from an EMBL/GenBank/DDBJ whole genome shotgun (WGS) entry which is preliminary data.</text>
</comment>
<dbReference type="InterPro" id="IPR018060">
    <property type="entry name" value="HTH_AraC"/>
</dbReference>
<evidence type="ECO:0000256" key="2">
    <source>
        <dbReference type="ARBA" id="ARBA00023125"/>
    </source>
</evidence>
<accession>A0ABP9CMB8</accession>
<dbReference type="Gene3D" id="1.10.10.60">
    <property type="entry name" value="Homeodomain-like"/>
    <property type="match status" value="1"/>
</dbReference>
<keyword evidence="2" id="KW-0238">DNA-binding</keyword>
<name>A0ABP9CMB8_9ACTN</name>
<keyword evidence="6" id="KW-1185">Reference proteome</keyword>
<evidence type="ECO:0000256" key="1">
    <source>
        <dbReference type="ARBA" id="ARBA00023015"/>
    </source>
</evidence>
<gene>
    <name evidence="5" type="ORF">GCM10023220_48680</name>
</gene>
<dbReference type="PANTHER" id="PTHR46796">
    <property type="entry name" value="HTH-TYPE TRANSCRIPTIONAL ACTIVATOR RHAS-RELATED"/>
    <property type="match status" value="1"/>
</dbReference>
<evidence type="ECO:0000259" key="4">
    <source>
        <dbReference type="PROSITE" id="PS01124"/>
    </source>
</evidence>
<dbReference type="InterPro" id="IPR035418">
    <property type="entry name" value="AraC-bd_2"/>
</dbReference>
<keyword evidence="1" id="KW-0805">Transcription regulation</keyword>
<dbReference type="InterPro" id="IPR020449">
    <property type="entry name" value="Tscrpt_reg_AraC-type_HTH"/>
</dbReference>
<feature type="domain" description="HTH araC/xylS-type" evidence="4">
    <location>
        <begin position="213"/>
        <end position="314"/>
    </location>
</feature>
<evidence type="ECO:0000313" key="5">
    <source>
        <dbReference type="EMBL" id="GAA4811811.1"/>
    </source>
</evidence>
<dbReference type="PRINTS" id="PR00032">
    <property type="entry name" value="HTHARAC"/>
</dbReference>
<dbReference type="Pfam" id="PF14525">
    <property type="entry name" value="AraC_binding_2"/>
    <property type="match status" value="1"/>
</dbReference>
<proteinExistence type="predicted"/>
<dbReference type="InterPro" id="IPR009057">
    <property type="entry name" value="Homeodomain-like_sf"/>
</dbReference>
<dbReference type="Proteomes" id="UP001501265">
    <property type="component" value="Unassembled WGS sequence"/>
</dbReference>
<dbReference type="InterPro" id="IPR050204">
    <property type="entry name" value="AraC_XylS_family_regulators"/>
</dbReference>
<dbReference type="RefSeq" id="WP_345622229.1">
    <property type="nucleotide sequence ID" value="NZ_BAABIG010000052.1"/>
</dbReference>
<organism evidence="5 6">
    <name type="scientific">Streptomyces ziwulingensis</name>
    <dbReference type="NCBI Taxonomy" id="1045501"/>
    <lineage>
        <taxon>Bacteria</taxon>
        <taxon>Bacillati</taxon>
        <taxon>Actinomycetota</taxon>
        <taxon>Actinomycetes</taxon>
        <taxon>Kitasatosporales</taxon>
        <taxon>Streptomycetaceae</taxon>
        <taxon>Streptomyces</taxon>
    </lineage>
</organism>
<evidence type="ECO:0000313" key="6">
    <source>
        <dbReference type="Proteomes" id="UP001501265"/>
    </source>
</evidence>
<dbReference type="SMART" id="SM00342">
    <property type="entry name" value="HTH_ARAC"/>
    <property type="match status" value="1"/>
</dbReference>
<dbReference type="PANTHER" id="PTHR46796:SF6">
    <property type="entry name" value="ARAC SUBFAMILY"/>
    <property type="match status" value="1"/>
</dbReference>
<dbReference type="PROSITE" id="PS01124">
    <property type="entry name" value="HTH_ARAC_FAMILY_2"/>
    <property type="match status" value="1"/>
</dbReference>
<evidence type="ECO:0000256" key="3">
    <source>
        <dbReference type="ARBA" id="ARBA00023163"/>
    </source>
</evidence>
<keyword evidence="3" id="KW-0804">Transcription</keyword>
<reference evidence="6" key="1">
    <citation type="journal article" date="2019" name="Int. J. Syst. Evol. Microbiol.">
        <title>The Global Catalogue of Microorganisms (GCM) 10K type strain sequencing project: providing services to taxonomists for standard genome sequencing and annotation.</title>
        <authorList>
            <consortium name="The Broad Institute Genomics Platform"/>
            <consortium name="The Broad Institute Genome Sequencing Center for Infectious Disease"/>
            <person name="Wu L."/>
            <person name="Ma J."/>
        </authorList>
    </citation>
    <scope>NUCLEOTIDE SEQUENCE [LARGE SCALE GENOMIC DNA]</scope>
    <source>
        <strain evidence="6">JCM 18081</strain>
    </source>
</reference>
<sequence length="333" mass="36883">MSPVLMTSLAPAEQALAYWRDAVDRTLLPMTVVPRWEGPFTGRLVTGRVGALRVASVEADAQRVRRRAAHIAASPEPFVAVGVQLTGRTVLVQNDREATAQEGGLFVYDTARPYFLDHPERFSLRVVRIPRRLLALSDEDVEGVAGSVFDTDRGCAAVLRPFITTMVAAAHRYSPSAAEGLADGLINLFATLVAERNEETAAGTGPARNQLVQRVREHIDRNLGDPALSPETVARAHHISVRYLHRLFEDEGVTVGRLIQRRRLEECAHELARRGRTTPTVSAVAQRWGFVNPTHFSRVFRSTYGLSPREWRTARLDAGRAEAGERPGAQAWW</sequence>
<dbReference type="EMBL" id="BAABIG010000052">
    <property type="protein sequence ID" value="GAA4811811.1"/>
    <property type="molecule type" value="Genomic_DNA"/>
</dbReference>